<evidence type="ECO:0000256" key="2">
    <source>
        <dbReference type="ARBA" id="ARBA00022723"/>
    </source>
</evidence>
<sequence length="319" mass="35850">MTKSAEMSSETPVRLPVIDSSKQDLKPGSADWELVKVQVRQALQEYGCFEALFDKVLELGKPLIGALEELFDLPLQTKTRYVSEKVFRGYYGPKAPLHESMVIDEANVAENVEQRLTNILWPQGNSSFSETLLSFSSLASGLEKTIRRMILESFGLEKYMDKHMESTNYILRVMKYEGPHTSEPTIGARAHSDQNMVTLLHQNEVNGLEIQTKDGEWINVKPSPASFIVMIGESLSVWLNGRLPSPYHRVMITGNKARYSSGLFATTKGGYKVKVPEELVDEENPLLFKPFDYEEFLEFYSTEAARGALGSGLKAYCSV</sequence>
<evidence type="ECO:0000256" key="6">
    <source>
        <dbReference type="ARBA" id="ARBA00057022"/>
    </source>
</evidence>
<gene>
    <name evidence="9" type="ORF">TCM_028564</name>
</gene>
<dbReference type="FunFam" id="2.60.120.330:FF:000022">
    <property type="entry name" value="Probable 2-oxoglutarate-dependent dioxygenase AOP1.2"/>
    <property type="match status" value="1"/>
</dbReference>
<dbReference type="Pfam" id="PF03171">
    <property type="entry name" value="2OG-FeII_Oxy"/>
    <property type="match status" value="1"/>
</dbReference>
<dbReference type="SUPFAM" id="SSF51197">
    <property type="entry name" value="Clavaminate synthase-like"/>
    <property type="match status" value="1"/>
</dbReference>
<proteinExistence type="inferred from homology"/>
<dbReference type="SMR" id="A0A061GB61"/>
<evidence type="ECO:0000256" key="7">
    <source>
        <dbReference type="RuleBase" id="RU003682"/>
    </source>
</evidence>
<comment type="similarity">
    <text evidence="1 7">Belongs to the iron/ascorbate-dependent oxidoreductase family.</text>
</comment>
<dbReference type="PROSITE" id="PS51471">
    <property type="entry name" value="FE2OG_OXY"/>
    <property type="match status" value="1"/>
</dbReference>
<dbReference type="PANTHER" id="PTHR47990">
    <property type="entry name" value="2-OXOGLUTARATE (2OG) AND FE(II)-DEPENDENT OXYGENASE SUPERFAMILY PROTEIN-RELATED"/>
    <property type="match status" value="1"/>
</dbReference>
<dbReference type="PRINTS" id="PR00682">
    <property type="entry name" value="IPNSYNTHASE"/>
</dbReference>
<dbReference type="EMBL" id="CM001884">
    <property type="protein sequence ID" value="EOY26638.1"/>
    <property type="molecule type" value="Genomic_DNA"/>
</dbReference>
<dbReference type="Gramene" id="Tc06v2_t006540.1">
    <property type="protein sequence ID" value="Tc06v2_p006540.1"/>
    <property type="gene ID" value="Tc06v2_g006540"/>
</dbReference>
<dbReference type="Gramene" id="EOY26638">
    <property type="protein sequence ID" value="EOY26638"/>
    <property type="gene ID" value="TCM_028564"/>
</dbReference>
<evidence type="ECO:0000256" key="3">
    <source>
        <dbReference type="ARBA" id="ARBA00022964"/>
    </source>
</evidence>
<protein>
    <submittedName>
        <fullName evidence="9">2-oxoglutarate (2OG) and Fe(II)-dependent oxygenase superfamily protein, putative</fullName>
    </submittedName>
</protein>
<keyword evidence="2 7" id="KW-0479">Metal-binding</keyword>
<reference evidence="9 10" key="1">
    <citation type="journal article" date="2013" name="Genome Biol.">
        <title>The genome sequence of the most widely cultivated cacao type and its use to identify candidate genes regulating pod color.</title>
        <authorList>
            <person name="Motamayor J.C."/>
            <person name="Mockaitis K."/>
            <person name="Schmutz J."/>
            <person name="Haiminen N."/>
            <person name="Iii D.L."/>
            <person name="Cornejo O."/>
            <person name="Findley S.D."/>
            <person name="Zheng P."/>
            <person name="Utro F."/>
            <person name="Royaert S."/>
            <person name="Saski C."/>
            <person name="Jenkins J."/>
            <person name="Podicheti R."/>
            <person name="Zhao M."/>
            <person name="Scheffler B.E."/>
            <person name="Stack J.C."/>
            <person name="Feltus F.A."/>
            <person name="Mustiga G.M."/>
            <person name="Amores F."/>
            <person name="Phillips W."/>
            <person name="Marelli J.P."/>
            <person name="May G.D."/>
            <person name="Shapiro H."/>
            <person name="Ma J."/>
            <person name="Bustamante C.D."/>
            <person name="Schnell R.J."/>
            <person name="Main D."/>
            <person name="Gilbert D."/>
            <person name="Parida L."/>
            <person name="Kuhn D.N."/>
        </authorList>
    </citation>
    <scope>NUCLEOTIDE SEQUENCE [LARGE SCALE GENOMIC DNA]</scope>
    <source>
        <strain evidence="10">cv. Matina 1-6</strain>
    </source>
</reference>
<dbReference type="KEGG" id="tcc:18595842"/>
<dbReference type="OrthoDB" id="288590at2759"/>
<dbReference type="Pfam" id="PF14226">
    <property type="entry name" value="DIOX_N"/>
    <property type="match status" value="1"/>
</dbReference>
<comment type="function">
    <text evidence="6">Probable 2-oxoglutarate-dependent dioxygenase that may be involved in glucosinolates biosynthesis. May play a role in the production of aliphatic glucosinolates.</text>
</comment>
<dbReference type="Gene3D" id="2.60.120.330">
    <property type="entry name" value="B-lactam Antibiotic, Isopenicillin N Synthase, Chain"/>
    <property type="match status" value="1"/>
</dbReference>
<dbReference type="InParanoid" id="A0A061GB61"/>
<dbReference type="GO" id="GO:0046872">
    <property type="term" value="F:metal ion binding"/>
    <property type="evidence" value="ECO:0007669"/>
    <property type="project" value="UniProtKB-KW"/>
</dbReference>
<dbReference type="AlphaFoldDB" id="A0A061GB61"/>
<dbReference type="InterPro" id="IPR050231">
    <property type="entry name" value="Iron_ascorbate_oxido_reductase"/>
</dbReference>
<name>A0A061GB61_THECC</name>
<dbReference type="InterPro" id="IPR026992">
    <property type="entry name" value="DIOX_N"/>
</dbReference>
<dbReference type="OMA" id="GLHENMA"/>
<keyword evidence="10" id="KW-1185">Reference proteome</keyword>
<dbReference type="InterPro" id="IPR005123">
    <property type="entry name" value="Oxoglu/Fe-dep_dioxygenase_dom"/>
</dbReference>
<dbReference type="eggNOG" id="KOG0143">
    <property type="taxonomic scope" value="Eukaryota"/>
</dbReference>
<evidence type="ECO:0000256" key="5">
    <source>
        <dbReference type="ARBA" id="ARBA00023004"/>
    </source>
</evidence>
<dbReference type="InterPro" id="IPR044861">
    <property type="entry name" value="IPNS-like_FE2OG_OXY"/>
</dbReference>
<keyword evidence="5 7" id="KW-0408">Iron</keyword>
<keyword evidence="4 7" id="KW-0560">Oxidoreductase</keyword>
<accession>A0A061GB61</accession>
<evidence type="ECO:0000256" key="1">
    <source>
        <dbReference type="ARBA" id="ARBA00008056"/>
    </source>
</evidence>
<feature type="domain" description="Fe2OG dioxygenase" evidence="8">
    <location>
        <begin position="166"/>
        <end position="267"/>
    </location>
</feature>
<evidence type="ECO:0000259" key="8">
    <source>
        <dbReference type="PROSITE" id="PS51471"/>
    </source>
</evidence>
<keyword evidence="3" id="KW-0223">Dioxygenase</keyword>
<organism evidence="9 10">
    <name type="scientific">Theobroma cacao</name>
    <name type="common">Cacao</name>
    <name type="synonym">Cocoa</name>
    <dbReference type="NCBI Taxonomy" id="3641"/>
    <lineage>
        <taxon>Eukaryota</taxon>
        <taxon>Viridiplantae</taxon>
        <taxon>Streptophyta</taxon>
        <taxon>Embryophyta</taxon>
        <taxon>Tracheophyta</taxon>
        <taxon>Spermatophyta</taxon>
        <taxon>Magnoliopsida</taxon>
        <taxon>eudicotyledons</taxon>
        <taxon>Gunneridae</taxon>
        <taxon>Pentapetalae</taxon>
        <taxon>rosids</taxon>
        <taxon>malvids</taxon>
        <taxon>Malvales</taxon>
        <taxon>Malvaceae</taxon>
        <taxon>Byttnerioideae</taxon>
        <taxon>Theobroma</taxon>
    </lineage>
</organism>
<evidence type="ECO:0000313" key="10">
    <source>
        <dbReference type="Proteomes" id="UP000026915"/>
    </source>
</evidence>
<dbReference type="HOGENOM" id="CLU_010119_3_1_1"/>
<dbReference type="InterPro" id="IPR027443">
    <property type="entry name" value="IPNS-like_sf"/>
</dbReference>
<evidence type="ECO:0000256" key="4">
    <source>
        <dbReference type="ARBA" id="ARBA00023002"/>
    </source>
</evidence>
<evidence type="ECO:0000313" key="9">
    <source>
        <dbReference type="EMBL" id="EOY26638.1"/>
    </source>
</evidence>
<dbReference type="Proteomes" id="UP000026915">
    <property type="component" value="Chromosome 6"/>
</dbReference>
<dbReference type="GO" id="GO:0016706">
    <property type="term" value="F:2-oxoglutarate-dependent dioxygenase activity"/>
    <property type="evidence" value="ECO:0000318"/>
    <property type="project" value="GO_Central"/>
</dbReference>